<comment type="subcellular location">
    <subcellularLocation>
        <location evidence="2">Cytoplasm</location>
    </subcellularLocation>
</comment>
<comment type="function">
    <text evidence="2">An aminoacyl-tRNA editing enzyme that deacylates mischarged D-aminoacyl-tRNAs. Also deacylates mischarged glycyl-tRNA(Ala), protecting cells against glycine mischarging by AlaRS. Acts via tRNA-based rather than protein-based catalysis; rejects L-amino acids rather than detecting D-amino acids in the active site. By recycling D-aminoacyl-tRNA to D-amino acids and free tRNA molecules, this enzyme counteracts the toxicity associated with the formation of D-aminoacyl-tRNA entities in vivo and helps enforce protein L-homochirality.</text>
</comment>
<keyword evidence="4" id="KW-1185">Reference proteome</keyword>
<dbReference type="InterPro" id="IPR003732">
    <property type="entry name" value="Daa-tRNA_deacyls_DTD"/>
</dbReference>
<reference evidence="3 4" key="1">
    <citation type="submission" date="2020-08" db="EMBL/GenBank/DDBJ databases">
        <title>Genome public.</title>
        <authorList>
            <person name="Liu C."/>
            <person name="Sun Q."/>
        </authorList>
    </citation>
    <scope>NUCLEOTIDE SEQUENCE [LARGE SCALE GENOMIC DNA]</scope>
    <source>
        <strain evidence="3 4">NSJ-35</strain>
    </source>
</reference>
<gene>
    <name evidence="2" type="primary">dtd</name>
    <name evidence="3" type="ORF">H8S18_01960</name>
</gene>
<comment type="caution">
    <text evidence="3">The sequence shown here is derived from an EMBL/GenBank/DDBJ whole genome shotgun (WGS) entry which is preliminary data.</text>
</comment>
<comment type="domain">
    <text evidence="2">A Gly-cisPro motif from one monomer fits into the active site of the other monomer to allow specific chiral rejection of L-amino acids.</text>
</comment>
<accession>A0ABR7EDC3</accession>
<sequence length="149" mass="16631">MRAVVQRVKNASVYVDGEAISQIGTGLVVLIGISSEDSDRDMEYIAEKCVNLRIFEDAGDVMNLSVKDIGGEILLVSQFTLYGDARKGRRPSYIKAATPDAARDLFEKCVYLFRKKYEKIQIGKFQAEMQVSLVNDGPVTILLDSKKEF</sequence>
<evidence type="ECO:0000256" key="2">
    <source>
        <dbReference type="HAMAP-Rule" id="MF_00518"/>
    </source>
</evidence>
<dbReference type="Proteomes" id="UP000606889">
    <property type="component" value="Unassembled WGS sequence"/>
</dbReference>
<dbReference type="RefSeq" id="WP_186856623.1">
    <property type="nucleotide sequence ID" value="NZ_JACOON010000001.1"/>
</dbReference>
<feature type="short sequence motif" description="Gly-cisPro motif, important for rejection of L-amino acids" evidence="2">
    <location>
        <begin position="137"/>
        <end position="138"/>
    </location>
</feature>
<evidence type="ECO:0000256" key="1">
    <source>
        <dbReference type="ARBA" id="ARBA00009673"/>
    </source>
</evidence>
<dbReference type="PANTHER" id="PTHR10472">
    <property type="entry name" value="D-TYROSYL-TRNA TYR DEACYLASE"/>
    <property type="match status" value="1"/>
</dbReference>
<dbReference type="InterPro" id="IPR023509">
    <property type="entry name" value="DTD-like_sf"/>
</dbReference>
<protein>
    <recommendedName>
        <fullName evidence="2">D-aminoacyl-tRNA deacylase</fullName>
        <shortName evidence="2">DTD</shortName>
        <ecNumber evidence="2">3.1.1.96</ecNumber>
    </recommendedName>
    <alternativeName>
        <fullName evidence="2">Gly-tRNA(Ala) deacylase</fullName>
        <ecNumber evidence="2">3.1.1.-</ecNumber>
    </alternativeName>
</protein>
<dbReference type="Gene3D" id="3.50.80.10">
    <property type="entry name" value="D-tyrosyl-tRNA(Tyr) deacylase"/>
    <property type="match status" value="1"/>
</dbReference>
<evidence type="ECO:0000313" key="4">
    <source>
        <dbReference type="Proteomes" id="UP000606889"/>
    </source>
</evidence>
<dbReference type="GO" id="GO:0051499">
    <property type="term" value="F:D-aminoacyl-tRNA deacylase activity"/>
    <property type="evidence" value="ECO:0007669"/>
    <property type="project" value="UniProtKB-EC"/>
</dbReference>
<dbReference type="EMBL" id="JACOON010000001">
    <property type="protein sequence ID" value="MBC5647104.1"/>
    <property type="molecule type" value="Genomic_DNA"/>
</dbReference>
<keyword evidence="2" id="KW-0694">RNA-binding</keyword>
<keyword evidence="2 3" id="KW-0378">Hydrolase</keyword>
<evidence type="ECO:0000313" key="3">
    <source>
        <dbReference type="EMBL" id="MBC5647104.1"/>
    </source>
</evidence>
<dbReference type="CDD" id="cd00563">
    <property type="entry name" value="Dtyr_deacylase"/>
    <property type="match status" value="1"/>
</dbReference>
<dbReference type="Pfam" id="PF02580">
    <property type="entry name" value="Tyr_Deacylase"/>
    <property type="match status" value="1"/>
</dbReference>
<comment type="catalytic activity">
    <reaction evidence="2">
        <text>glycyl-tRNA(Ala) + H2O = tRNA(Ala) + glycine + H(+)</text>
        <dbReference type="Rhea" id="RHEA:53744"/>
        <dbReference type="Rhea" id="RHEA-COMP:9657"/>
        <dbReference type="Rhea" id="RHEA-COMP:13640"/>
        <dbReference type="ChEBI" id="CHEBI:15377"/>
        <dbReference type="ChEBI" id="CHEBI:15378"/>
        <dbReference type="ChEBI" id="CHEBI:57305"/>
        <dbReference type="ChEBI" id="CHEBI:78442"/>
        <dbReference type="ChEBI" id="CHEBI:78522"/>
    </reaction>
</comment>
<keyword evidence="2" id="KW-0820">tRNA-binding</keyword>
<comment type="similarity">
    <text evidence="1 2">Belongs to the DTD family.</text>
</comment>
<proteinExistence type="inferred from homology"/>
<dbReference type="PANTHER" id="PTHR10472:SF5">
    <property type="entry name" value="D-AMINOACYL-TRNA DEACYLASE 1"/>
    <property type="match status" value="1"/>
</dbReference>
<dbReference type="EC" id="3.1.1.-" evidence="2"/>
<dbReference type="NCBIfam" id="TIGR00256">
    <property type="entry name" value="D-aminoacyl-tRNA deacylase"/>
    <property type="match status" value="1"/>
</dbReference>
<name>A0ABR7EDC3_9FIRM</name>
<dbReference type="SUPFAM" id="SSF69500">
    <property type="entry name" value="DTD-like"/>
    <property type="match status" value="1"/>
</dbReference>
<dbReference type="HAMAP" id="MF_00518">
    <property type="entry name" value="Deacylase_Dtd"/>
    <property type="match status" value="1"/>
</dbReference>
<comment type="catalytic activity">
    <reaction evidence="2">
        <text>a D-aminoacyl-tRNA + H2O = a tRNA + a D-alpha-amino acid + H(+)</text>
        <dbReference type="Rhea" id="RHEA:13953"/>
        <dbReference type="Rhea" id="RHEA-COMP:10123"/>
        <dbReference type="Rhea" id="RHEA-COMP:10124"/>
        <dbReference type="ChEBI" id="CHEBI:15377"/>
        <dbReference type="ChEBI" id="CHEBI:15378"/>
        <dbReference type="ChEBI" id="CHEBI:59871"/>
        <dbReference type="ChEBI" id="CHEBI:78442"/>
        <dbReference type="ChEBI" id="CHEBI:79333"/>
        <dbReference type="EC" id="3.1.1.96"/>
    </reaction>
</comment>
<dbReference type="EC" id="3.1.1.96" evidence="2"/>
<organism evidence="3 4">
    <name type="scientific">Christensenella tenuis</name>
    <dbReference type="NCBI Taxonomy" id="2763033"/>
    <lineage>
        <taxon>Bacteria</taxon>
        <taxon>Bacillati</taxon>
        <taxon>Bacillota</taxon>
        <taxon>Clostridia</taxon>
        <taxon>Christensenellales</taxon>
        <taxon>Christensenellaceae</taxon>
        <taxon>Christensenella</taxon>
    </lineage>
</organism>
<keyword evidence="2" id="KW-0963">Cytoplasm</keyword>
<comment type="subunit">
    <text evidence="2">Homodimer.</text>
</comment>